<dbReference type="EMBL" id="JAFLQW010000408">
    <property type="protein sequence ID" value="MBO0350453.1"/>
    <property type="molecule type" value="Genomic_DNA"/>
</dbReference>
<name>A0ABS3FUK7_9CYAN</name>
<dbReference type="Proteomes" id="UP000664844">
    <property type="component" value="Unassembled WGS sequence"/>
</dbReference>
<evidence type="ECO:0000313" key="2">
    <source>
        <dbReference type="Proteomes" id="UP000664844"/>
    </source>
</evidence>
<gene>
    <name evidence="1" type="ORF">J0895_15390</name>
</gene>
<sequence>MSSFGYFRLKPRPEHIRAVLEALKQQDAIAPQELAKLSGLTLTQVKCALNELELRAKIKILRRDSTPRVRVTLVKRWECNSPDLKTC</sequence>
<dbReference type="RefSeq" id="WP_207088928.1">
    <property type="nucleotide sequence ID" value="NZ_JAFLQW010000408.1"/>
</dbReference>
<reference evidence="1 2" key="1">
    <citation type="submission" date="2021-03" db="EMBL/GenBank/DDBJ databases">
        <title>Metabolic Capacity of the Antarctic Cyanobacterium Phormidium pseudopriestleyi that Sustains Oxygenic Photosynthesis in the Presence of Hydrogen Sulfide.</title>
        <authorList>
            <person name="Lumian J.E."/>
            <person name="Jungblut A.D."/>
            <person name="Dillon M.L."/>
            <person name="Hawes I."/>
            <person name="Doran P.T."/>
            <person name="Mackey T.J."/>
            <person name="Dick G.J."/>
            <person name="Grettenberger C.L."/>
            <person name="Sumner D.Y."/>
        </authorList>
    </citation>
    <scope>NUCLEOTIDE SEQUENCE [LARGE SCALE GENOMIC DNA]</scope>
    <source>
        <strain evidence="1 2">FRX01</strain>
    </source>
</reference>
<proteinExistence type="predicted"/>
<evidence type="ECO:0000313" key="1">
    <source>
        <dbReference type="EMBL" id="MBO0350453.1"/>
    </source>
</evidence>
<organism evidence="1 2">
    <name type="scientific">Phormidium pseudopriestleyi FRX01</name>
    <dbReference type="NCBI Taxonomy" id="1759528"/>
    <lineage>
        <taxon>Bacteria</taxon>
        <taxon>Bacillati</taxon>
        <taxon>Cyanobacteriota</taxon>
        <taxon>Cyanophyceae</taxon>
        <taxon>Oscillatoriophycideae</taxon>
        <taxon>Oscillatoriales</taxon>
        <taxon>Oscillatoriaceae</taxon>
        <taxon>Phormidium</taxon>
    </lineage>
</organism>
<evidence type="ECO:0008006" key="3">
    <source>
        <dbReference type="Google" id="ProtNLM"/>
    </source>
</evidence>
<comment type="caution">
    <text evidence="1">The sequence shown here is derived from an EMBL/GenBank/DDBJ whole genome shotgun (WGS) entry which is preliminary data.</text>
</comment>
<protein>
    <recommendedName>
        <fullName evidence="3">Winged helix-turn-helix domain-containing protein</fullName>
    </recommendedName>
</protein>
<keyword evidence="2" id="KW-1185">Reference proteome</keyword>
<accession>A0ABS3FUK7</accession>